<dbReference type="PANTHER" id="PTHR43345:SF10">
    <property type="entry name" value="3-ISOPROPYLMALATE DEHYDRATASE SMALL SUBUNIT 1"/>
    <property type="match status" value="1"/>
</dbReference>
<dbReference type="KEGG" id="dpu:SU48_08705"/>
<dbReference type="InterPro" id="IPR011827">
    <property type="entry name" value="LeuD_type2/HacB/DmdB"/>
</dbReference>
<reference evidence="4 5" key="1">
    <citation type="submission" date="2015-01" db="EMBL/GenBank/DDBJ databases">
        <title>Deinococcus puniceus/DY1/ whole genome sequencing.</title>
        <authorList>
            <person name="Kim M.K."/>
            <person name="Srinivasan S."/>
            <person name="Lee J.-J."/>
        </authorList>
    </citation>
    <scope>NUCLEOTIDE SEQUENCE [LARGE SCALE GENOMIC DNA]</scope>
    <source>
        <strain evidence="4 5">DY1</strain>
    </source>
</reference>
<name>A0A172TAK6_9DEIO</name>
<dbReference type="Gene3D" id="3.20.19.10">
    <property type="entry name" value="Aconitase, domain 4"/>
    <property type="match status" value="1"/>
</dbReference>
<dbReference type="PATRIC" id="fig|1182568.3.peg.1809"/>
<dbReference type="InterPro" id="IPR000573">
    <property type="entry name" value="AconitaseA/IPMdHydase_ssu_swvl"/>
</dbReference>
<dbReference type="InterPro" id="IPR050075">
    <property type="entry name" value="LeuD"/>
</dbReference>
<dbReference type="GO" id="GO:0004409">
    <property type="term" value="F:homoaconitate hydratase activity"/>
    <property type="evidence" value="ECO:0007669"/>
    <property type="project" value="UniProtKB-EC"/>
</dbReference>
<protein>
    <submittedName>
        <fullName evidence="4">Homoaconitate hydratase</fullName>
        <ecNumber evidence="4">4.2.1.36</ecNumber>
    </submittedName>
</protein>
<dbReference type="EMBL" id="CP011387">
    <property type="protein sequence ID" value="ANE43843.1"/>
    <property type="molecule type" value="Genomic_DNA"/>
</dbReference>
<feature type="compositionally biased region" description="Basic and acidic residues" evidence="2">
    <location>
        <begin position="159"/>
        <end position="170"/>
    </location>
</feature>
<dbReference type="STRING" id="1182568.SU48_08705"/>
<dbReference type="NCBIfam" id="TIGR02087">
    <property type="entry name" value="LEUD_arch"/>
    <property type="match status" value="1"/>
</dbReference>
<accession>A0A172TAK6</accession>
<dbReference type="Pfam" id="PF00694">
    <property type="entry name" value="Aconitase_C"/>
    <property type="match status" value="1"/>
</dbReference>
<dbReference type="EC" id="4.2.1.36" evidence="4"/>
<gene>
    <name evidence="4" type="ORF">SU48_08705</name>
</gene>
<feature type="region of interest" description="Disordered" evidence="2">
    <location>
        <begin position="158"/>
        <end position="184"/>
    </location>
</feature>
<dbReference type="OrthoDB" id="9777465at2"/>
<organism evidence="4 5">
    <name type="scientific">Deinococcus puniceus</name>
    <dbReference type="NCBI Taxonomy" id="1182568"/>
    <lineage>
        <taxon>Bacteria</taxon>
        <taxon>Thermotogati</taxon>
        <taxon>Deinococcota</taxon>
        <taxon>Deinococci</taxon>
        <taxon>Deinococcales</taxon>
        <taxon>Deinococcaceae</taxon>
        <taxon>Deinococcus</taxon>
    </lineage>
</organism>
<dbReference type="SUPFAM" id="SSF52016">
    <property type="entry name" value="LeuD/IlvD-like"/>
    <property type="match status" value="1"/>
</dbReference>
<dbReference type="AlphaFoldDB" id="A0A172TAK6"/>
<evidence type="ECO:0000259" key="3">
    <source>
        <dbReference type="Pfam" id="PF00694"/>
    </source>
</evidence>
<keyword evidence="5" id="KW-1185">Reference proteome</keyword>
<proteinExistence type="predicted"/>
<evidence type="ECO:0000256" key="1">
    <source>
        <dbReference type="ARBA" id="ARBA00023239"/>
    </source>
</evidence>
<dbReference type="RefSeq" id="WP_064014911.1">
    <property type="nucleotide sequence ID" value="NZ_CP011387.1"/>
</dbReference>
<dbReference type="InterPro" id="IPR015928">
    <property type="entry name" value="Aconitase/3IPM_dehydase_swvl"/>
</dbReference>
<sequence>MPRIWKFGDSVNTDDILPGKFAPFMAGEDVFQTFAFHYIRPEFAAEVQPGDLLIGGKNWGLGSSREYAPAALKKLQVGGIIAPSFARIHYRNLLNLGIPAFEADLTGSLNDGDEVTLDMATGRLTRGPDVFQLPPAPEFLREALAEGSILAFFKKHGRFPGEHSPGEHSPGEQQVQDQPGPIAP</sequence>
<feature type="domain" description="Aconitase A/isopropylmalate dehydratase small subunit swivel" evidence="3">
    <location>
        <begin position="52"/>
        <end position="98"/>
    </location>
</feature>
<keyword evidence="1 4" id="KW-0456">Lyase</keyword>
<evidence type="ECO:0000313" key="5">
    <source>
        <dbReference type="Proteomes" id="UP000077363"/>
    </source>
</evidence>
<dbReference type="PANTHER" id="PTHR43345">
    <property type="entry name" value="3-ISOPROPYLMALATE DEHYDRATASE SMALL SUBUNIT 2-RELATED-RELATED"/>
    <property type="match status" value="1"/>
</dbReference>
<dbReference type="Proteomes" id="UP000077363">
    <property type="component" value="Chromosome"/>
</dbReference>
<dbReference type="NCBIfam" id="NF010629">
    <property type="entry name" value="PRK14023.1"/>
    <property type="match status" value="1"/>
</dbReference>
<evidence type="ECO:0000256" key="2">
    <source>
        <dbReference type="SAM" id="MobiDB-lite"/>
    </source>
</evidence>
<evidence type="ECO:0000313" key="4">
    <source>
        <dbReference type="EMBL" id="ANE43843.1"/>
    </source>
</evidence>